<organism evidence="2 3">
    <name type="scientific">Syncephalis pseudoplumigaleata</name>
    <dbReference type="NCBI Taxonomy" id="1712513"/>
    <lineage>
        <taxon>Eukaryota</taxon>
        <taxon>Fungi</taxon>
        <taxon>Fungi incertae sedis</taxon>
        <taxon>Zoopagomycota</taxon>
        <taxon>Zoopagomycotina</taxon>
        <taxon>Zoopagomycetes</taxon>
        <taxon>Zoopagales</taxon>
        <taxon>Piptocephalidaceae</taxon>
        <taxon>Syncephalis</taxon>
    </lineage>
</organism>
<dbReference type="AlphaFoldDB" id="A0A4P9YYI5"/>
<keyword evidence="3" id="KW-1185">Reference proteome</keyword>
<proteinExistence type="predicted"/>
<feature type="compositionally biased region" description="Gly residues" evidence="1">
    <location>
        <begin position="154"/>
        <end position="165"/>
    </location>
</feature>
<feature type="region of interest" description="Disordered" evidence="1">
    <location>
        <begin position="221"/>
        <end position="294"/>
    </location>
</feature>
<feature type="region of interest" description="Disordered" evidence="1">
    <location>
        <begin position="1"/>
        <end position="107"/>
    </location>
</feature>
<feature type="region of interest" description="Disordered" evidence="1">
    <location>
        <begin position="136"/>
        <end position="195"/>
    </location>
</feature>
<reference evidence="3" key="1">
    <citation type="journal article" date="2018" name="Nat. Microbiol.">
        <title>Leveraging single-cell genomics to expand the fungal tree of life.</title>
        <authorList>
            <person name="Ahrendt S.R."/>
            <person name="Quandt C.A."/>
            <person name="Ciobanu D."/>
            <person name="Clum A."/>
            <person name="Salamov A."/>
            <person name="Andreopoulos B."/>
            <person name="Cheng J.F."/>
            <person name="Woyke T."/>
            <person name="Pelin A."/>
            <person name="Henrissat B."/>
            <person name="Reynolds N.K."/>
            <person name="Benny G.L."/>
            <person name="Smith M.E."/>
            <person name="James T.Y."/>
            <person name="Grigoriev I.V."/>
        </authorList>
    </citation>
    <scope>NUCLEOTIDE SEQUENCE [LARGE SCALE GENOMIC DNA]</scope>
    <source>
        <strain evidence="3">Benny S71-1</strain>
    </source>
</reference>
<dbReference type="EMBL" id="KZ990115">
    <property type="protein sequence ID" value="RKP24632.1"/>
    <property type="molecule type" value="Genomic_DNA"/>
</dbReference>
<evidence type="ECO:0000256" key="1">
    <source>
        <dbReference type="SAM" id="MobiDB-lite"/>
    </source>
</evidence>
<name>A0A4P9YYI5_9FUNG</name>
<feature type="compositionally biased region" description="Low complexity" evidence="1">
    <location>
        <begin position="49"/>
        <end position="64"/>
    </location>
</feature>
<protein>
    <submittedName>
        <fullName evidence="2">Uncharacterized protein</fullName>
    </submittedName>
</protein>
<evidence type="ECO:0000313" key="3">
    <source>
        <dbReference type="Proteomes" id="UP000278143"/>
    </source>
</evidence>
<accession>A0A4P9YYI5</accession>
<feature type="compositionally biased region" description="Low complexity" evidence="1">
    <location>
        <begin position="181"/>
        <end position="195"/>
    </location>
</feature>
<gene>
    <name evidence="2" type="ORF">SYNPS1DRAFT_29611</name>
</gene>
<evidence type="ECO:0000313" key="2">
    <source>
        <dbReference type="EMBL" id="RKP24632.1"/>
    </source>
</evidence>
<dbReference type="Proteomes" id="UP000278143">
    <property type="component" value="Unassembled WGS sequence"/>
</dbReference>
<sequence length="294" mass="29697">MQSPRMHPTPYSPPPPPILPPAPPSLLPTASPPVSPRMTPGWPARTDMATTTTATAAAASTATSPSSLLFAPVSPLGMSTTTTPALSSVAHPPHPPPSPGASAYPPAPVASGLSNLWAGHPTSPATATAPYELPREKRQRMTAAPSNVATSSVGGSGGGGGGTGFMGRMSPRPMAMHHHGGSSNNYSGNSGHHGAAAAMPISRAQSPLPYVNPRFGGHSPPAHGMFVDPSVRSGSPPFRHAPLFGRSPPIHYSQPTGATAQVPAMPPLPPTSSSAASSNQPPHGSFRRNSPSAS</sequence>
<feature type="compositionally biased region" description="Low complexity" evidence="1">
    <location>
        <begin position="271"/>
        <end position="282"/>
    </location>
</feature>
<feature type="compositionally biased region" description="Pro residues" evidence="1">
    <location>
        <begin position="10"/>
        <end position="35"/>
    </location>
</feature>